<evidence type="ECO:0000259" key="2">
    <source>
        <dbReference type="PROSITE" id="PS50878"/>
    </source>
</evidence>
<dbReference type="PROSITE" id="PS50878">
    <property type="entry name" value="RT_POL"/>
    <property type="match status" value="1"/>
</dbReference>
<dbReference type="InterPro" id="IPR043502">
    <property type="entry name" value="DNA/RNA_pol_sf"/>
</dbReference>
<feature type="domain" description="Reverse transcriptase" evidence="2">
    <location>
        <begin position="193"/>
        <end position="459"/>
    </location>
</feature>
<reference evidence="3" key="1">
    <citation type="submission" date="2025-08" db="UniProtKB">
        <authorList>
            <consortium name="Ensembl"/>
        </authorList>
    </citation>
    <scope>IDENTIFICATION</scope>
</reference>
<dbReference type="AlphaFoldDB" id="A0A8P4JZG9"/>
<evidence type="ECO:0000313" key="3">
    <source>
        <dbReference type="Ensembl" id="ENSDLAP00005068425.1"/>
    </source>
</evidence>
<dbReference type="InterPro" id="IPR015095">
    <property type="entry name" value="AlkB_hom8_N"/>
</dbReference>
<sequence>MDVVAPVRTVRCYANNKPWITSHVKGLLNQKKRAFKDGDQQELRRVQGELRVQLREVKEQYRRKLEQKLQNNSMKEVWDGMKIITGCSSKRGAHMEGDTGKANPMNQFFSRFDHPIPLTPQVTIPPSAAVSLSLPSGATEELVVPPTITTAQVCGELMRLGPSKAAGPDGISPRLLKACALELGLPLQHIFNLSLEQGRVPSQWKTSCIIPIPKKPHPGELNDFRPVALTSHVMKTMEWLLLHHLRPQVRHALDPLQFAYQEKVGVEDAIVYLLHRSLSHLDRGNGAVRITFLEFSSAFNTIQPRLLQYKLADMGVDSHLVAWIMDYLTDRPQYVRLRDCRSDTVVSSTGLPQGTVLSPVLFTLYTSDLKYNSESCHVQKFADDMVIVGCIRNDQEGEYRKLIQDFVTWCDSNHLRLNTTKTKEMVVDLRRPRAHMEPVTINGDCVELVQTYKYLGVHLDDRLDWTANPDALCRRGQSRLYFLRRLASFNICKELLQIFYQTVVVSALFYAVVCWGGSIKKDASRLDKLVRKAGSVLGTELDRLTSVAEQRALNRLLSIMDNPLHPLHSTIYRQRSSFSDRLLSLSCSTERLRRSFLSHAIRLFNSTQGRKTLNSIMSAL</sequence>
<evidence type="ECO:0000256" key="1">
    <source>
        <dbReference type="SAM" id="Phobius"/>
    </source>
</evidence>
<name>A0A8P4JZG9_DICLA</name>
<dbReference type="GO" id="GO:0008168">
    <property type="term" value="F:methyltransferase activity"/>
    <property type="evidence" value="ECO:0007669"/>
    <property type="project" value="InterPro"/>
</dbReference>
<dbReference type="CDD" id="cd01650">
    <property type="entry name" value="RT_nLTR_like"/>
    <property type="match status" value="1"/>
</dbReference>
<keyword evidence="4" id="KW-1185">Reference proteome</keyword>
<reference evidence="3" key="2">
    <citation type="submission" date="2025-09" db="UniProtKB">
        <authorList>
            <consortium name="Ensembl"/>
        </authorList>
    </citation>
    <scope>IDENTIFICATION</scope>
</reference>
<dbReference type="PANTHER" id="PTHR47510:SF3">
    <property type="entry name" value="ENDO_EXONUCLEASE_PHOSPHATASE DOMAIN-CONTAINING PROTEIN"/>
    <property type="match status" value="1"/>
</dbReference>
<dbReference type="SUPFAM" id="SSF56672">
    <property type="entry name" value="DNA/RNA polymerases"/>
    <property type="match status" value="1"/>
</dbReference>
<dbReference type="Pfam" id="PF00078">
    <property type="entry name" value="RVT_1"/>
    <property type="match status" value="1"/>
</dbReference>
<dbReference type="Ensembl" id="ENSDLAT00005084379.1">
    <property type="protein sequence ID" value="ENSDLAP00005068425.1"/>
    <property type="gene ID" value="ENSDLAG00005031005.1"/>
</dbReference>
<organism evidence="3 4">
    <name type="scientific">Dicentrarchus labrax</name>
    <name type="common">European seabass</name>
    <name type="synonym">Morone labrax</name>
    <dbReference type="NCBI Taxonomy" id="13489"/>
    <lineage>
        <taxon>Eukaryota</taxon>
        <taxon>Metazoa</taxon>
        <taxon>Chordata</taxon>
        <taxon>Craniata</taxon>
        <taxon>Vertebrata</taxon>
        <taxon>Euteleostomi</taxon>
        <taxon>Actinopterygii</taxon>
        <taxon>Neopterygii</taxon>
        <taxon>Teleostei</taxon>
        <taxon>Neoteleostei</taxon>
        <taxon>Acanthomorphata</taxon>
        <taxon>Eupercaria</taxon>
        <taxon>Moronidae</taxon>
        <taxon>Dicentrarchus</taxon>
    </lineage>
</organism>
<dbReference type="InterPro" id="IPR000477">
    <property type="entry name" value="RT_dom"/>
</dbReference>
<keyword evidence="1" id="KW-1133">Transmembrane helix</keyword>
<protein>
    <recommendedName>
        <fullName evidence="2">Reverse transcriptase domain-containing protein</fullName>
    </recommendedName>
</protein>
<feature type="transmembrane region" description="Helical" evidence="1">
    <location>
        <begin position="498"/>
        <end position="519"/>
    </location>
</feature>
<dbReference type="PANTHER" id="PTHR47510">
    <property type="entry name" value="REVERSE TRANSCRIPTASE DOMAIN-CONTAINING PROTEIN"/>
    <property type="match status" value="1"/>
</dbReference>
<dbReference type="GO" id="GO:0016706">
    <property type="term" value="F:2-oxoglutarate-dependent dioxygenase activity"/>
    <property type="evidence" value="ECO:0007669"/>
    <property type="project" value="InterPro"/>
</dbReference>
<dbReference type="GeneTree" id="ENSGT01120000271821"/>
<keyword evidence="1" id="KW-0472">Membrane</keyword>
<dbReference type="Proteomes" id="UP000694389">
    <property type="component" value="Unassembled WGS sequence"/>
</dbReference>
<dbReference type="Pfam" id="PF09004">
    <property type="entry name" value="ALKBH8_N"/>
    <property type="match status" value="1"/>
</dbReference>
<keyword evidence="1" id="KW-0812">Transmembrane</keyword>
<proteinExistence type="predicted"/>
<accession>A0A8P4JZG9</accession>
<evidence type="ECO:0000313" key="4">
    <source>
        <dbReference type="Proteomes" id="UP000694389"/>
    </source>
</evidence>